<accession>A0A4R9LZW8</accession>
<sequence>MRPLVYLILLFFSFSLIGKSTLSYRERKKQFDQKISLITDIQDSFSIQEEPGKNPLRTVRTEVEEVYRAGGRAQMEKTLSLAEGEVVYAARKLCPKLEELSADIYQKAQSSYYSLETDEKSSGKKLEWETKEKIQRYLSMAKSEKDHAKDFFLSGNYHMSLHTYKRSILYSLLSLRTQNAEIPEGYQTAANVWAEPVFQTVNQQKSSSIREN</sequence>
<dbReference type="OrthoDB" id="335590at2"/>
<dbReference type="EMBL" id="RQHW01000018">
    <property type="protein sequence ID" value="TGN19933.1"/>
    <property type="molecule type" value="Genomic_DNA"/>
</dbReference>
<reference evidence="1" key="1">
    <citation type="journal article" date="2019" name="PLoS Negl. Trop. Dis.">
        <title>Revisiting the worldwide diversity of Leptospira species in the environment.</title>
        <authorList>
            <person name="Vincent A.T."/>
            <person name="Schiettekatte O."/>
            <person name="Bourhy P."/>
            <person name="Veyrier F.J."/>
            <person name="Picardeau M."/>
        </authorList>
    </citation>
    <scope>NUCLEOTIDE SEQUENCE [LARGE SCALE GENOMIC DNA]</scope>
    <source>
        <strain evidence="1">201300427</strain>
    </source>
</reference>
<evidence type="ECO:0000313" key="2">
    <source>
        <dbReference type="Proteomes" id="UP000298058"/>
    </source>
</evidence>
<comment type="caution">
    <text evidence="1">The sequence shown here is derived from an EMBL/GenBank/DDBJ whole genome shotgun (WGS) entry which is preliminary data.</text>
</comment>
<name>A0A4R9LZW8_9LEPT</name>
<protein>
    <submittedName>
        <fullName evidence="1">Uncharacterized protein</fullName>
    </submittedName>
</protein>
<keyword evidence="2" id="KW-1185">Reference proteome</keyword>
<dbReference type="AlphaFoldDB" id="A0A4R9LZW8"/>
<gene>
    <name evidence="1" type="ORF">EHS15_06020</name>
</gene>
<dbReference type="RefSeq" id="WP_135759652.1">
    <property type="nucleotide sequence ID" value="NZ_RQHW01000018.1"/>
</dbReference>
<dbReference type="Proteomes" id="UP000298058">
    <property type="component" value="Unassembled WGS sequence"/>
</dbReference>
<proteinExistence type="predicted"/>
<organism evidence="1 2">
    <name type="scientific">Leptospira idonii</name>
    <dbReference type="NCBI Taxonomy" id="1193500"/>
    <lineage>
        <taxon>Bacteria</taxon>
        <taxon>Pseudomonadati</taxon>
        <taxon>Spirochaetota</taxon>
        <taxon>Spirochaetia</taxon>
        <taxon>Leptospirales</taxon>
        <taxon>Leptospiraceae</taxon>
        <taxon>Leptospira</taxon>
    </lineage>
</organism>
<evidence type="ECO:0000313" key="1">
    <source>
        <dbReference type="EMBL" id="TGN19933.1"/>
    </source>
</evidence>